<dbReference type="OrthoDB" id="7262461at2"/>
<dbReference type="EMBL" id="QQAW01000012">
    <property type="protein sequence ID" value="RDI36122.1"/>
    <property type="molecule type" value="Genomic_DNA"/>
</dbReference>
<evidence type="ECO:0000313" key="4">
    <source>
        <dbReference type="Proteomes" id="UP000254958"/>
    </source>
</evidence>
<dbReference type="InterPro" id="IPR036390">
    <property type="entry name" value="WH_DNA-bd_sf"/>
</dbReference>
<dbReference type="Gene3D" id="1.10.10.10">
    <property type="entry name" value="Winged helix-like DNA-binding domain superfamily/Winged helix DNA-binding domain"/>
    <property type="match status" value="1"/>
</dbReference>
<reference evidence="2 5" key="2">
    <citation type="submission" date="2020-04" db="EMBL/GenBank/DDBJ databases">
        <title>Description of novel Gluconacetobacter.</title>
        <authorList>
            <person name="Sombolestani A."/>
        </authorList>
    </citation>
    <scope>NUCLEOTIDE SEQUENCE [LARGE SCALE GENOMIC DNA]</scope>
    <source>
        <strain evidence="2 5">LMG 1382</strain>
    </source>
</reference>
<dbReference type="Proteomes" id="UP000254958">
    <property type="component" value="Unassembled WGS sequence"/>
</dbReference>
<dbReference type="RefSeq" id="WP_114728803.1">
    <property type="nucleotide sequence ID" value="NZ_BJMI01000021.1"/>
</dbReference>
<feature type="compositionally biased region" description="Basic and acidic residues" evidence="1">
    <location>
        <begin position="1"/>
        <end position="16"/>
    </location>
</feature>
<organism evidence="3 4">
    <name type="scientific">Gluconacetobacter liquefaciens</name>
    <name type="common">Acetobacter liquefaciens</name>
    <dbReference type="NCBI Taxonomy" id="89584"/>
    <lineage>
        <taxon>Bacteria</taxon>
        <taxon>Pseudomonadati</taxon>
        <taxon>Pseudomonadota</taxon>
        <taxon>Alphaproteobacteria</taxon>
        <taxon>Acetobacterales</taxon>
        <taxon>Acetobacteraceae</taxon>
        <taxon>Gluconacetobacter</taxon>
    </lineage>
</organism>
<dbReference type="InterPro" id="IPR036388">
    <property type="entry name" value="WH-like_DNA-bd_sf"/>
</dbReference>
<evidence type="ECO:0000313" key="3">
    <source>
        <dbReference type="EMBL" id="RDI36122.1"/>
    </source>
</evidence>
<dbReference type="SUPFAM" id="SSF46785">
    <property type="entry name" value="Winged helix' DNA-binding domain"/>
    <property type="match status" value="1"/>
</dbReference>
<comment type="caution">
    <text evidence="3">The sequence shown here is derived from an EMBL/GenBank/DDBJ whole genome shotgun (WGS) entry which is preliminary data.</text>
</comment>
<feature type="region of interest" description="Disordered" evidence="1">
    <location>
        <begin position="1"/>
        <end position="22"/>
    </location>
</feature>
<protein>
    <submittedName>
        <fullName evidence="3">Fe2+ or Zn2+ uptake regulation protein</fullName>
    </submittedName>
    <submittedName>
        <fullName evidence="2">Fur family transcriptional regulator</fullName>
    </submittedName>
</protein>
<evidence type="ECO:0000256" key="1">
    <source>
        <dbReference type="SAM" id="MobiDB-lite"/>
    </source>
</evidence>
<gene>
    <name evidence="3" type="ORF">C7453_1123</name>
    <name evidence="2" type="ORF">HLH32_16885</name>
</gene>
<evidence type="ECO:0000313" key="5">
    <source>
        <dbReference type="Proteomes" id="UP000562982"/>
    </source>
</evidence>
<name>A0A370FX25_GLULI</name>
<reference evidence="3 4" key="1">
    <citation type="submission" date="2018-07" db="EMBL/GenBank/DDBJ databases">
        <title>Genomic Encyclopedia of Type Strains, Phase IV (KMG-IV): sequencing the most valuable type-strain genomes for metagenomic binning, comparative biology and taxonomic classification.</title>
        <authorList>
            <person name="Goeker M."/>
        </authorList>
    </citation>
    <scope>NUCLEOTIDE SEQUENCE [LARGE SCALE GENOMIC DNA]</scope>
    <source>
        <strain evidence="3 4">DSM 5603</strain>
    </source>
</reference>
<dbReference type="AlphaFoldDB" id="A0A370FX25"/>
<accession>A0A370FX25</accession>
<sequence>MLAFPEHRRSPPDIHQIRPGMGAGREQVRRLEECCREAGLKMTDLRRVLLHGVLEAGPGATAVGIWKTIAAMMTGHAPTQGSIQRNLNLLVEHDVLRREVGPDRVWHYRVPSERRVAPLITFVEAGTGRKIPCDVTEIASLLHRIAAERGLAVQGASVTVVPVGLS</sequence>
<dbReference type="EMBL" id="JABEQI010000014">
    <property type="protein sequence ID" value="MBB2188018.1"/>
    <property type="molecule type" value="Genomic_DNA"/>
</dbReference>
<keyword evidence="4" id="KW-1185">Reference proteome</keyword>
<evidence type="ECO:0000313" key="2">
    <source>
        <dbReference type="EMBL" id="MBB2188018.1"/>
    </source>
</evidence>
<dbReference type="Proteomes" id="UP000562982">
    <property type="component" value="Unassembled WGS sequence"/>
</dbReference>
<proteinExistence type="predicted"/>